<protein>
    <submittedName>
        <fullName evidence="3">Uncharacterized protein</fullName>
    </submittedName>
</protein>
<feature type="region of interest" description="Disordered" evidence="1">
    <location>
        <begin position="18"/>
        <end position="40"/>
    </location>
</feature>
<comment type="caution">
    <text evidence="3">The sequence shown here is derived from an EMBL/GenBank/DDBJ whole genome shotgun (WGS) entry which is preliminary data.</text>
</comment>
<accession>A0A0D1MI73</accession>
<keyword evidence="2" id="KW-0732">Signal</keyword>
<evidence type="ECO:0000256" key="2">
    <source>
        <dbReference type="SAM" id="SignalP"/>
    </source>
</evidence>
<dbReference type="Proteomes" id="UP000033203">
    <property type="component" value="Unassembled WGS sequence"/>
</dbReference>
<sequence>MFATTLAAAILSITTPAAAPAPAPAAPTAGQSDAAAQPAKGRYNPRVCIVDYPTGTRIPTKTCKLLGQWRTDGIDPLPGK</sequence>
<feature type="signal peptide" evidence="2">
    <location>
        <begin position="1"/>
        <end position="19"/>
    </location>
</feature>
<evidence type="ECO:0000313" key="4">
    <source>
        <dbReference type="Proteomes" id="UP000033203"/>
    </source>
</evidence>
<evidence type="ECO:0000313" key="3">
    <source>
        <dbReference type="EMBL" id="KIU30062.1"/>
    </source>
</evidence>
<dbReference type="PATRIC" id="fig|1549858.7.peg.1887"/>
<proteinExistence type="predicted"/>
<dbReference type="EMBL" id="JXTP01000007">
    <property type="protein sequence ID" value="KIU30062.1"/>
    <property type="molecule type" value="Genomic_DNA"/>
</dbReference>
<gene>
    <name evidence="3" type="ORF">SR41_01160</name>
</gene>
<feature type="chain" id="PRO_5002233645" evidence="2">
    <location>
        <begin position="20"/>
        <end position="80"/>
    </location>
</feature>
<name>A0A0D1MI73_9SPHN</name>
<organism evidence="3 4">
    <name type="scientific">Sphingomonas melonis</name>
    <dbReference type="NCBI Taxonomy" id="152682"/>
    <lineage>
        <taxon>Bacteria</taxon>
        <taxon>Pseudomonadati</taxon>
        <taxon>Pseudomonadota</taxon>
        <taxon>Alphaproteobacteria</taxon>
        <taxon>Sphingomonadales</taxon>
        <taxon>Sphingomonadaceae</taxon>
        <taxon>Sphingomonas</taxon>
    </lineage>
</organism>
<reference evidence="3 4" key="1">
    <citation type="submission" date="2015-01" db="EMBL/GenBank/DDBJ databases">
        <title>Genome of Sphingomonas taxi strain 30a.</title>
        <authorList>
            <person name="Eevers N."/>
            <person name="Van Hamme J."/>
            <person name="Bottos E."/>
            <person name="Weyens N."/>
            <person name="Vangronsveld J."/>
        </authorList>
    </citation>
    <scope>NUCLEOTIDE SEQUENCE [LARGE SCALE GENOMIC DNA]</scope>
    <source>
        <strain evidence="3 4">30a</strain>
    </source>
</reference>
<dbReference type="AlphaFoldDB" id="A0A0D1MI73"/>
<evidence type="ECO:0000256" key="1">
    <source>
        <dbReference type="SAM" id="MobiDB-lite"/>
    </source>
</evidence>